<dbReference type="InterPro" id="IPR004909">
    <property type="entry name" value="Vir_Hsp90"/>
</dbReference>
<accession>A0A2U9N6J3</accession>
<proteinExistence type="predicted"/>
<sequence>MVISDPDINILRCVFNKRDVTKEINDFHREYGGRILPDTSFRWSEYFLYDYLMRLNLMKSYQGTVENFRRSSKKIVEVNYSELEERGFSDLSKEKGSLLGPSVTEIENHASSLAEHNPTLKRILTACSESAGRLVSLLEISEAIDLSSTVVLKKRGDSNVQTFSKRCKRAADLYTIERIKSSDISHSTKRFVYRPLYESALKLLFSRRTTTPSFSGVVAVLVELCELLRPKYDNYDNRVHWLESLIESSRTTLKLLYGDLSPTTYDDILSMTPFVKGDDIPVDTKILTNKMLLSNLMIRDRGFKLYVSEDCFSQILDVIMKDFRSRCKPIPSPVRALTIVVLYSILQRTNKDRIVKPREEFTVNFGSTKYLCDISPVLEVCARFDSVYKNTFRRFMGSFALLARKISKNRVLTSGNMIWKDLYDLPLSVNFDYSKFLPADRLSEVERHYLAVLNLRFSKHK</sequence>
<name>A0A2U9N6J3_9CLOS</name>
<dbReference type="EMBL" id="MF078481">
    <property type="protein sequence ID" value="AWT04809.1"/>
    <property type="molecule type" value="Genomic_RNA"/>
</dbReference>
<organism evidence="1">
    <name type="scientific">Little cherry virus 2</name>
    <dbReference type="NCBI Taxonomy" id="154339"/>
    <lineage>
        <taxon>Viruses</taxon>
        <taxon>Riboviria</taxon>
        <taxon>Orthornavirae</taxon>
        <taxon>Kitrinoviricota</taxon>
        <taxon>Alsuviricetes</taxon>
        <taxon>Martellivirales</taxon>
        <taxon>Closteroviridae</taxon>
        <taxon>Ampelovirus</taxon>
        <taxon>Ampelovirus nanoavii</taxon>
    </lineage>
</organism>
<evidence type="ECO:0000313" key="1">
    <source>
        <dbReference type="EMBL" id="AWT04809.1"/>
    </source>
</evidence>
<dbReference type="Pfam" id="PF03225">
    <property type="entry name" value="Viral_Hsp90"/>
    <property type="match status" value="1"/>
</dbReference>
<protein>
    <submittedName>
        <fullName evidence="1">p53</fullName>
    </submittedName>
</protein>
<reference evidence="1" key="1">
    <citation type="submission" date="2017-05" db="EMBL/GenBank/DDBJ databases">
        <authorList>
            <person name="Song R."/>
            <person name="Chenine A.L."/>
            <person name="Ruprecht R.M."/>
        </authorList>
    </citation>
    <scope>NUCLEOTIDE SEQUENCE</scope>
    <source>
        <strain evidence="1">1046C</strain>
    </source>
</reference>